<evidence type="ECO:0000256" key="2">
    <source>
        <dbReference type="ARBA" id="ARBA00010400"/>
    </source>
</evidence>
<evidence type="ECO:0000256" key="3">
    <source>
        <dbReference type="ARBA" id="ARBA00022525"/>
    </source>
</evidence>
<dbReference type="AlphaFoldDB" id="A0A9W6XCE0"/>
<comment type="similarity">
    <text evidence="2 5">Belongs to the RxLR effector family.</text>
</comment>
<accession>A0A9W6XCE0</accession>
<keyword evidence="6" id="KW-1133">Transmembrane helix</keyword>
<dbReference type="EMBL" id="BSXW01001315">
    <property type="protein sequence ID" value="GMF35738.1"/>
    <property type="molecule type" value="Genomic_DNA"/>
</dbReference>
<keyword evidence="6" id="KW-0472">Membrane</keyword>
<keyword evidence="3 5" id="KW-0964">Secreted</keyword>
<sequence>MRHGFFLALLAVTFIACCAEVVSAKAAAQVANSGIESNRAVDHALRNLKGSTKITEDDDSDAANEERGAFSSFKSLFTKSKDITTGLSSKETKLLARIKNIADKGENVAKVLPKESAEILKQLGTKESDLLKAIREVPATKQGFRLFWKSRNKEEKAGFIILGLGLGFLTIAAGVIAFTPTRVTN</sequence>
<dbReference type="PROSITE" id="PS51257">
    <property type="entry name" value="PROKAR_LIPOPROTEIN"/>
    <property type="match status" value="1"/>
</dbReference>
<keyword evidence="8" id="KW-1185">Reference proteome</keyword>
<dbReference type="InterPro" id="IPR031825">
    <property type="entry name" value="RXLR"/>
</dbReference>
<evidence type="ECO:0000313" key="7">
    <source>
        <dbReference type="EMBL" id="GMF35738.1"/>
    </source>
</evidence>
<evidence type="ECO:0000256" key="5">
    <source>
        <dbReference type="RuleBase" id="RU367124"/>
    </source>
</evidence>
<evidence type="ECO:0000313" key="8">
    <source>
        <dbReference type="Proteomes" id="UP001165083"/>
    </source>
</evidence>
<evidence type="ECO:0000256" key="4">
    <source>
        <dbReference type="ARBA" id="ARBA00022729"/>
    </source>
</evidence>
<reference evidence="7" key="1">
    <citation type="submission" date="2023-04" db="EMBL/GenBank/DDBJ databases">
        <title>Phytophthora lilii NBRC 32176.</title>
        <authorList>
            <person name="Ichikawa N."/>
            <person name="Sato H."/>
            <person name="Tonouchi N."/>
        </authorList>
    </citation>
    <scope>NUCLEOTIDE SEQUENCE</scope>
    <source>
        <strain evidence="7">NBRC 32176</strain>
    </source>
</reference>
<comment type="subcellular location">
    <subcellularLocation>
        <location evidence="1 5">Secreted</location>
    </subcellularLocation>
</comment>
<comment type="function">
    <text evidence="5">Effector that suppresses plant defense responses during pathogen infection.</text>
</comment>
<dbReference type="Pfam" id="PF16810">
    <property type="entry name" value="RXLR"/>
    <property type="match status" value="1"/>
</dbReference>
<proteinExistence type="inferred from homology"/>
<name>A0A9W6XCE0_9STRA</name>
<keyword evidence="4 5" id="KW-0732">Signal</keyword>
<comment type="domain">
    <text evidence="5">The RxLR-dEER motif acts to carry the protein into the host cell cytoplasm through binding to cell surface phosphatidylinositol-3-phosphate.</text>
</comment>
<feature type="signal peptide" evidence="5">
    <location>
        <begin position="1"/>
        <end position="19"/>
    </location>
</feature>
<gene>
    <name evidence="7" type="ORF">Plil01_001516400</name>
</gene>
<evidence type="ECO:0000256" key="6">
    <source>
        <dbReference type="SAM" id="Phobius"/>
    </source>
</evidence>
<feature type="transmembrane region" description="Helical" evidence="6">
    <location>
        <begin position="157"/>
        <end position="179"/>
    </location>
</feature>
<evidence type="ECO:0000256" key="1">
    <source>
        <dbReference type="ARBA" id="ARBA00004613"/>
    </source>
</evidence>
<comment type="caution">
    <text evidence="7">The sequence shown here is derived from an EMBL/GenBank/DDBJ whole genome shotgun (WGS) entry which is preliminary data.</text>
</comment>
<protein>
    <recommendedName>
        <fullName evidence="5">RxLR effector protein</fullName>
    </recommendedName>
</protein>
<organism evidence="7 8">
    <name type="scientific">Phytophthora lilii</name>
    <dbReference type="NCBI Taxonomy" id="2077276"/>
    <lineage>
        <taxon>Eukaryota</taxon>
        <taxon>Sar</taxon>
        <taxon>Stramenopiles</taxon>
        <taxon>Oomycota</taxon>
        <taxon>Peronosporomycetes</taxon>
        <taxon>Peronosporales</taxon>
        <taxon>Peronosporaceae</taxon>
        <taxon>Phytophthora</taxon>
    </lineage>
</organism>
<feature type="chain" id="PRO_5040741692" description="RxLR effector protein" evidence="5">
    <location>
        <begin position="20"/>
        <end position="185"/>
    </location>
</feature>
<dbReference type="Proteomes" id="UP001165083">
    <property type="component" value="Unassembled WGS sequence"/>
</dbReference>
<keyword evidence="6" id="KW-0812">Transmembrane</keyword>